<evidence type="ECO:0000313" key="13">
    <source>
        <dbReference type="Proteomes" id="UP001163046"/>
    </source>
</evidence>
<dbReference type="GO" id="GO:0005125">
    <property type="term" value="F:cytokine activity"/>
    <property type="evidence" value="ECO:0007669"/>
    <property type="project" value="TreeGrafter"/>
</dbReference>
<dbReference type="InterPro" id="IPR001839">
    <property type="entry name" value="TGF-b_C"/>
</dbReference>
<evidence type="ECO:0000256" key="4">
    <source>
        <dbReference type="ARBA" id="ARBA00022729"/>
    </source>
</evidence>
<keyword evidence="5 8" id="KW-0339">Growth factor</keyword>
<dbReference type="CDD" id="cd13756">
    <property type="entry name" value="TGF_beta_BMPs_GDFs"/>
    <property type="match status" value="1"/>
</dbReference>
<evidence type="ECO:0000256" key="2">
    <source>
        <dbReference type="ARBA" id="ARBA00006656"/>
    </source>
</evidence>
<dbReference type="PANTHER" id="PTHR11848">
    <property type="entry name" value="TGF-BETA FAMILY"/>
    <property type="match status" value="1"/>
</dbReference>
<comment type="similarity">
    <text evidence="2 8">Belongs to the TGF-beta family.</text>
</comment>
<name>A0A9W9ZEW7_9CNID</name>
<feature type="domain" description="TGF-beta family profile" evidence="11">
    <location>
        <begin position="238"/>
        <end position="358"/>
    </location>
</feature>
<dbReference type="FunFam" id="2.10.90.10:FF:000001">
    <property type="entry name" value="Bone morphogenetic protein 4"/>
    <property type="match status" value="1"/>
</dbReference>
<keyword evidence="4 10" id="KW-0732">Signal</keyword>
<evidence type="ECO:0000256" key="9">
    <source>
        <dbReference type="SAM" id="MobiDB-lite"/>
    </source>
</evidence>
<protein>
    <recommendedName>
        <fullName evidence="11">TGF-beta family profile domain-containing protein</fullName>
    </recommendedName>
</protein>
<dbReference type="SMART" id="SM00204">
    <property type="entry name" value="TGFB"/>
    <property type="match status" value="1"/>
</dbReference>
<evidence type="ECO:0000256" key="6">
    <source>
        <dbReference type="ARBA" id="ARBA00023157"/>
    </source>
</evidence>
<evidence type="ECO:0000256" key="3">
    <source>
        <dbReference type="ARBA" id="ARBA00022525"/>
    </source>
</evidence>
<dbReference type="AlphaFoldDB" id="A0A9W9ZEW7"/>
<evidence type="ECO:0000256" key="7">
    <source>
        <dbReference type="ARBA" id="ARBA00023180"/>
    </source>
</evidence>
<evidence type="ECO:0000256" key="1">
    <source>
        <dbReference type="ARBA" id="ARBA00004613"/>
    </source>
</evidence>
<keyword evidence="6" id="KW-1015">Disulfide bond</keyword>
<keyword evidence="3" id="KW-0964">Secreted</keyword>
<dbReference type="InterPro" id="IPR029034">
    <property type="entry name" value="Cystine-knot_cytokine"/>
</dbReference>
<evidence type="ECO:0000256" key="10">
    <source>
        <dbReference type="SAM" id="SignalP"/>
    </source>
</evidence>
<feature type="signal peptide" evidence="10">
    <location>
        <begin position="1"/>
        <end position="23"/>
    </location>
</feature>
<dbReference type="Gene3D" id="2.10.90.10">
    <property type="entry name" value="Cystine-knot cytokines"/>
    <property type="match status" value="1"/>
</dbReference>
<dbReference type="OrthoDB" id="5969879at2759"/>
<dbReference type="Gene3D" id="2.60.120.970">
    <property type="match status" value="1"/>
</dbReference>
<reference evidence="12" key="1">
    <citation type="submission" date="2023-01" db="EMBL/GenBank/DDBJ databases">
        <title>Genome assembly of the deep-sea coral Lophelia pertusa.</title>
        <authorList>
            <person name="Herrera S."/>
            <person name="Cordes E."/>
        </authorList>
    </citation>
    <scope>NUCLEOTIDE SEQUENCE</scope>
    <source>
        <strain evidence="12">USNM1676648</strain>
        <tissue evidence="12">Polyp</tissue>
    </source>
</reference>
<dbReference type="Pfam" id="PF00019">
    <property type="entry name" value="TGF_beta"/>
    <property type="match status" value="1"/>
</dbReference>
<comment type="caution">
    <text evidence="12">The sequence shown here is derived from an EMBL/GenBank/DDBJ whole genome shotgun (WGS) entry which is preliminary data.</text>
</comment>
<feature type="chain" id="PRO_5040838484" description="TGF-beta family profile domain-containing protein" evidence="10">
    <location>
        <begin position="24"/>
        <end position="358"/>
    </location>
</feature>
<proteinExistence type="inferred from homology"/>
<sequence length="358" mass="40144">MASELVQLRYLFVLCFFCVVIDASFSRRRNADGKKSMRVVNVFGIKPHVAPKNISTAATAETSDYMLRLLRKVSKPTGEVDASAVRGNLIYGFTADNGGLSDRSFKFNFTMRRKSVPRFAELQLYKLPCKLDANLNSTVTIHIADIHTGKRLSSRRVSMETIGWISFTLPLDIIRRWDRNPASNAGLAVQITESNVSSWVRFATKQTNSSLQALLVVYCSGSGPSFHEAINMSSRINPPRRSPRSVHEHPSHKGACRRHKLNVHFKDLGWDKWVIAPKMYSAYYCAGTCHDLDVSKLKTNHATIQLFLSQQDSALTDAPCCVPNHLGSISMLFYGRPGESTYILRKMNDFVVQTCACQ</sequence>
<dbReference type="SUPFAM" id="SSF57501">
    <property type="entry name" value="Cystine-knot cytokines"/>
    <property type="match status" value="1"/>
</dbReference>
<dbReference type="InterPro" id="IPR015615">
    <property type="entry name" value="TGF-beta-rel"/>
</dbReference>
<evidence type="ECO:0000256" key="5">
    <source>
        <dbReference type="ARBA" id="ARBA00023030"/>
    </source>
</evidence>
<dbReference type="GO" id="GO:0005615">
    <property type="term" value="C:extracellular space"/>
    <property type="evidence" value="ECO:0007669"/>
    <property type="project" value="TreeGrafter"/>
</dbReference>
<dbReference type="InterPro" id="IPR017948">
    <property type="entry name" value="TGFb_CS"/>
</dbReference>
<evidence type="ECO:0000313" key="12">
    <source>
        <dbReference type="EMBL" id="KAJ7380332.1"/>
    </source>
</evidence>
<accession>A0A9W9ZEW7</accession>
<feature type="region of interest" description="Disordered" evidence="9">
    <location>
        <begin position="234"/>
        <end position="253"/>
    </location>
</feature>
<dbReference type="EMBL" id="MU826354">
    <property type="protein sequence ID" value="KAJ7380332.1"/>
    <property type="molecule type" value="Genomic_DNA"/>
</dbReference>
<dbReference type="PROSITE" id="PS51362">
    <property type="entry name" value="TGF_BETA_2"/>
    <property type="match status" value="1"/>
</dbReference>
<evidence type="ECO:0000256" key="8">
    <source>
        <dbReference type="RuleBase" id="RU000354"/>
    </source>
</evidence>
<dbReference type="Proteomes" id="UP001163046">
    <property type="component" value="Unassembled WGS sequence"/>
</dbReference>
<dbReference type="PROSITE" id="PS00250">
    <property type="entry name" value="TGF_BETA_1"/>
    <property type="match status" value="1"/>
</dbReference>
<gene>
    <name evidence="12" type="ORF">OS493_011055</name>
</gene>
<organism evidence="12 13">
    <name type="scientific">Desmophyllum pertusum</name>
    <dbReference type="NCBI Taxonomy" id="174260"/>
    <lineage>
        <taxon>Eukaryota</taxon>
        <taxon>Metazoa</taxon>
        <taxon>Cnidaria</taxon>
        <taxon>Anthozoa</taxon>
        <taxon>Hexacorallia</taxon>
        <taxon>Scleractinia</taxon>
        <taxon>Caryophylliina</taxon>
        <taxon>Caryophylliidae</taxon>
        <taxon>Desmophyllum</taxon>
    </lineage>
</organism>
<dbReference type="PRINTS" id="PR00669">
    <property type="entry name" value="INHIBINA"/>
</dbReference>
<dbReference type="GO" id="GO:0008083">
    <property type="term" value="F:growth factor activity"/>
    <property type="evidence" value="ECO:0007669"/>
    <property type="project" value="UniProtKB-KW"/>
</dbReference>
<keyword evidence="7" id="KW-0325">Glycoprotein</keyword>
<comment type="subcellular location">
    <subcellularLocation>
        <location evidence="1">Secreted</location>
    </subcellularLocation>
</comment>
<evidence type="ECO:0000259" key="11">
    <source>
        <dbReference type="PROSITE" id="PS51362"/>
    </source>
</evidence>
<keyword evidence="13" id="KW-1185">Reference proteome</keyword>